<gene>
    <name evidence="1" type="ORF">COX00_01105</name>
</gene>
<dbReference type="EMBL" id="PCSZ01000026">
    <property type="protein sequence ID" value="PIP60825.1"/>
    <property type="molecule type" value="Genomic_DNA"/>
</dbReference>
<sequence length="283" mass="31087">MTEQAQPANLSSIFKGKVIDEIAGLTIDPTKKRNGVKVYMTPANLKGMTMLSPIKFDPPKDVVVMRNYLRVGEKETLTILVGSPELIGLQGNEGLLDHLVESFEAMNERPDTLVMLGLGDTVAIAQYGKNTPWQTLEEYLPFAVNAKTNTVYAFGLQNGSTKKDIFAGAWNETKSQLSWKRIAKTKGALHGAGRALHSEGRVMVDIAFSGGESRMLTIEHNGKTDWDKSRGDRAMIAPIHSYNRQGESTGVFGIIAKDVDNNAFYVPQGEFTPREQQLIGTNV</sequence>
<dbReference type="Proteomes" id="UP000231581">
    <property type="component" value="Unassembled WGS sequence"/>
</dbReference>
<organism evidence="1 2">
    <name type="scientific">Candidatus Uhrbacteria bacterium CG22_combo_CG10-13_8_21_14_all_47_17</name>
    <dbReference type="NCBI Taxonomy" id="1975041"/>
    <lineage>
        <taxon>Bacteria</taxon>
        <taxon>Candidatus Uhriibacteriota</taxon>
    </lineage>
</organism>
<name>A0A2H0BT11_9BACT</name>
<evidence type="ECO:0000313" key="1">
    <source>
        <dbReference type="EMBL" id="PIP60825.1"/>
    </source>
</evidence>
<accession>A0A2H0BT11</accession>
<evidence type="ECO:0000313" key="2">
    <source>
        <dbReference type="Proteomes" id="UP000231581"/>
    </source>
</evidence>
<comment type="caution">
    <text evidence="1">The sequence shown here is derived from an EMBL/GenBank/DDBJ whole genome shotgun (WGS) entry which is preliminary data.</text>
</comment>
<reference evidence="1 2" key="1">
    <citation type="submission" date="2017-09" db="EMBL/GenBank/DDBJ databases">
        <title>Depth-based differentiation of microbial function through sediment-hosted aquifers and enrichment of novel symbionts in the deep terrestrial subsurface.</title>
        <authorList>
            <person name="Probst A.J."/>
            <person name="Ladd B."/>
            <person name="Jarett J.K."/>
            <person name="Geller-Mcgrath D.E."/>
            <person name="Sieber C.M."/>
            <person name="Emerson J.B."/>
            <person name="Anantharaman K."/>
            <person name="Thomas B.C."/>
            <person name="Malmstrom R."/>
            <person name="Stieglmeier M."/>
            <person name="Klingl A."/>
            <person name="Woyke T."/>
            <person name="Ryan C.M."/>
            <person name="Banfield J.F."/>
        </authorList>
    </citation>
    <scope>NUCLEOTIDE SEQUENCE [LARGE SCALE GENOMIC DNA]</scope>
    <source>
        <strain evidence="1">CG22_combo_CG10-13_8_21_14_all_47_17</strain>
    </source>
</reference>
<dbReference type="AlphaFoldDB" id="A0A2H0BT11"/>
<proteinExistence type="predicted"/>
<protein>
    <submittedName>
        <fullName evidence="1">Uncharacterized protein</fullName>
    </submittedName>
</protein>